<name>A0AAW4PE95_9EURY</name>
<feature type="region of interest" description="Disordered" evidence="1">
    <location>
        <begin position="368"/>
        <end position="457"/>
    </location>
</feature>
<feature type="transmembrane region" description="Helical" evidence="2">
    <location>
        <begin position="177"/>
        <end position="195"/>
    </location>
</feature>
<protein>
    <recommendedName>
        <fullName evidence="5">TrbL/VirB6 plasmid conjugal transfer protein</fullName>
    </recommendedName>
</protein>
<proteinExistence type="predicted"/>
<feature type="transmembrane region" description="Helical" evidence="2">
    <location>
        <begin position="54"/>
        <end position="75"/>
    </location>
</feature>
<keyword evidence="2" id="KW-1133">Transmembrane helix</keyword>
<gene>
    <name evidence="3" type="ORF">EGH23_17350</name>
</gene>
<feature type="compositionally biased region" description="Low complexity" evidence="1">
    <location>
        <begin position="294"/>
        <end position="317"/>
    </location>
</feature>
<reference evidence="3 4" key="1">
    <citation type="submission" date="2021-06" db="EMBL/GenBank/DDBJ databases">
        <title>Halomicroarcula sp. a new haloarchaeum isolated from saline soil.</title>
        <authorList>
            <person name="Duran-Viseras A."/>
            <person name="Sanchez-Porro C."/>
            <person name="Ventosa A."/>
        </authorList>
    </citation>
    <scope>NUCLEOTIDE SEQUENCE [LARGE SCALE GENOMIC DNA]</scope>
    <source>
        <strain evidence="3 4">F27</strain>
    </source>
</reference>
<comment type="caution">
    <text evidence="3">The sequence shown here is derived from an EMBL/GenBank/DDBJ whole genome shotgun (WGS) entry which is preliminary data.</text>
</comment>
<evidence type="ECO:0000313" key="3">
    <source>
        <dbReference type="EMBL" id="MBX0296646.1"/>
    </source>
</evidence>
<feature type="transmembrane region" description="Helical" evidence="2">
    <location>
        <begin position="144"/>
        <end position="171"/>
    </location>
</feature>
<keyword evidence="4" id="KW-1185">Reference proteome</keyword>
<evidence type="ECO:0000313" key="4">
    <source>
        <dbReference type="Proteomes" id="UP001430455"/>
    </source>
</evidence>
<evidence type="ECO:0008006" key="5">
    <source>
        <dbReference type="Google" id="ProtNLM"/>
    </source>
</evidence>
<feature type="transmembrane region" description="Helical" evidence="2">
    <location>
        <begin position="95"/>
        <end position="123"/>
    </location>
</feature>
<feature type="transmembrane region" description="Helical" evidence="2">
    <location>
        <begin position="265"/>
        <end position="288"/>
    </location>
</feature>
<sequence length="457" mass="48061">MFIPLAFAFTDWIANFFTYILTGILGFIGELIANGMRTFIIFDSPYSDPALQAAFQHNLDIFPQLLAIVFMAGVASKPFADAREVTNFMLVWKALKVIIFVAVARQLMHFGLLLTNAIIRYVFTAEYGAAFGPEVLKASIDGAAASAAGVTIGALILSMISVAGILLALGVFVLREFLFNATFILLPVLGAMLYLDFGPLRYASELAKTVLRATTYMLLAGIVMAGLLQTGAAAAGAYADVAGQGATAASQQAGDPGFGEVLEAYLFWLIGLVAPALVGIKSAAMAGLSPGKMSGRQGAKSKSSSQGSSSSQAGEQSTRTKLMEQAKHGTSKGLRGVDKHITRGAGGAAAGKAGAAAGQATSAVKGTVANNVSEGKREWSKSKGEAIKEGGKRTAQDAHAGADYATRSLHESPLDWAEAGLERYRENPVVDTTDNSEPRQRKLDDWADTDASKDRSE</sequence>
<feature type="transmembrane region" description="Helical" evidence="2">
    <location>
        <begin position="12"/>
        <end position="33"/>
    </location>
</feature>
<dbReference type="AlphaFoldDB" id="A0AAW4PE95"/>
<keyword evidence="2" id="KW-0812">Transmembrane</keyword>
<evidence type="ECO:0000256" key="2">
    <source>
        <dbReference type="SAM" id="Phobius"/>
    </source>
</evidence>
<evidence type="ECO:0000256" key="1">
    <source>
        <dbReference type="SAM" id="MobiDB-lite"/>
    </source>
</evidence>
<dbReference type="Proteomes" id="UP001430455">
    <property type="component" value="Unassembled WGS sequence"/>
</dbReference>
<feature type="compositionally biased region" description="Basic and acidic residues" evidence="1">
    <location>
        <begin position="436"/>
        <end position="457"/>
    </location>
</feature>
<dbReference type="RefSeq" id="WP_220581239.1">
    <property type="nucleotide sequence ID" value="NZ_RKLT01000009.1"/>
</dbReference>
<organism evidence="3 4">
    <name type="scientific">Haloarcula nitratireducens</name>
    <dbReference type="NCBI Taxonomy" id="2487749"/>
    <lineage>
        <taxon>Archaea</taxon>
        <taxon>Methanobacteriati</taxon>
        <taxon>Methanobacteriota</taxon>
        <taxon>Stenosarchaea group</taxon>
        <taxon>Halobacteria</taxon>
        <taxon>Halobacteriales</taxon>
        <taxon>Haloarculaceae</taxon>
        <taxon>Haloarcula</taxon>
    </lineage>
</organism>
<dbReference type="EMBL" id="RKLT01000009">
    <property type="protein sequence ID" value="MBX0296646.1"/>
    <property type="molecule type" value="Genomic_DNA"/>
</dbReference>
<accession>A0AAW4PE95</accession>
<keyword evidence="2" id="KW-0472">Membrane</keyword>
<feature type="region of interest" description="Disordered" evidence="1">
    <location>
        <begin position="291"/>
        <end position="338"/>
    </location>
</feature>
<feature type="transmembrane region" description="Helical" evidence="2">
    <location>
        <begin position="216"/>
        <end position="239"/>
    </location>
</feature>
<feature type="compositionally biased region" description="Basic and acidic residues" evidence="1">
    <location>
        <begin position="374"/>
        <end position="396"/>
    </location>
</feature>